<dbReference type="Proteomes" id="UP000544095">
    <property type="component" value="Unassembled WGS sequence"/>
</dbReference>
<dbReference type="PANTHER" id="PTHR43245:SF51">
    <property type="entry name" value="SHORT CHAIN DEHYDROGENASE_REDUCTASE FAMILY 42E, MEMBER 2"/>
    <property type="match status" value="1"/>
</dbReference>
<dbReference type="PANTHER" id="PTHR43245">
    <property type="entry name" value="BIFUNCTIONAL POLYMYXIN RESISTANCE PROTEIN ARNA"/>
    <property type="match status" value="1"/>
</dbReference>
<dbReference type="SUPFAM" id="SSF51735">
    <property type="entry name" value="NAD(P)-binding Rossmann-fold domains"/>
    <property type="match status" value="1"/>
</dbReference>
<dbReference type="InterPro" id="IPR036291">
    <property type="entry name" value="NAD(P)-bd_dom_sf"/>
</dbReference>
<dbReference type="SMART" id="SM00822">
    <property type="entry name" value="PKS_KR"/>
    <property type="match status" value="1"/>
</dbReference>
<dbReference type="InterPro" id="IPR036047">
    <property type="entry name" value="F-box-like_dom_sf"/>
</dbReference>
<evidence type="ECO:0000313" key="4">
    <source>
        <dbReference type="EMBL" id="KAF5598163.1"/>
    </source>
</evidence>
<dbReference type="EMBL" id="JAAOAR010000175">
    <property type="protein sequence ID" value="KAF5598163.1"/>
    <property type="molecule type" value="Genomic_DNA"/>
</dbReference>
<keyword evidence="2" id="KW-0560">Oxidoreductase</keyword>
<comment type="caution">
    <text evidence="4">The sequence shown here is derived from an EMBL/GenBank/DDBJ whole genome shotgun (WGS) entry which is preliminary data.</text>
</comment>
<feature type="domain" description="F-box" evidence="3">
    <location>
        <begin position="323"/>
        <end position="369"/>
    </location>
</feature>
<dbReference type="InterPro" id="IPR001810">
    <property type="entry name" value="F-box_dom"/>
</dbReference>
<dbReference type="PROSITE" id="PS50181">
    <property type="entry name" value="FBOX"/>
    <property type="match status" value="1"/>
</dbReference>
<reference evidence="4 5" key="1">
    <citation type="submission" date="2020-05" db="EMBL/GenBank/DDBJ databases">
        <title>Identification and distribution of gene clusters putatively required for synthesis of sphingolipid metabolism inhibitors in phylogenetically diverse species of the filamentous fungus Fusarium.</title>
        <authorList>
            <person name="Kim H.-S."/>
            <person name="Busman M."/>
            <person name="Brown D.W."/>
            <person name="Divon H."/>
            <person name="Uhlig S."/>
            <person name="Proctor R.H."/>
        </authorList>
    </citation>
    <scope>NUCLEOTIDE SEQUENCE [LARGE SCALE GENOMIC DNA]</scope>
    <source>
        <strain evidence="4 5">NRRL 25211</strain>
    </source>
</reference>
<dbReference type="InterPro" id="IPR057326">
    <property type="entry name" value="KR_dom"/>
</dbReference>
<evidence type="ECO:0000259" key="3">
    <source>
        <dbReference type="PROSITE" id="PS50181"/>
    </source>
</evidence>
<evidence type="ECO:0000256" key="1">
    <source>
        <dbReference type="ARBA" id="ARBA00009219"/>
    </source>
</evidence>
<gene>
    <name evidence="4" type="ORF">FPANT_3927</name>
</gene>
<organism evidence="4 5">
    <name type="scientific">Fusarium pseudoanthophilum</name>
    <dbReference type="NCBI Taxonomy" id="48495"/>
    <lineage>
        <taxon>Eukaryota</taxon>
        <taxon>Fungi</taxon>
        <taxon>Dikarya</taxon>
        <taxon>Ascomycota</taxon>
        <taxon>Pezizomycotina</taxon>
        <taxon>Sordariomycetes</taxon>
        <taxon>Hypocreomycetidae</taxon>
        <taxon>Hypocreales</taxon>
        <taxon>Nectriaceae</taxon>
        <taxon>Fusarium</taxon>
        <taxon>Fusarium fujikuroi species complex</taxon>
    </lineage>
</organism>
<comment type="similarity">
    <text evidence="1">Belongs to the 3-beta-HSD family.</text>
</comment>
<name>A0A8H5PKU2_9HYPO</name>
<proteinExistence type="inferred from homology"/>
<evidence type="ECO:0000256" key="2">
    <source>
        <dbReference type="ARBA" id="ARBA00023002"/>
    </source>
</evidence>
<sequence length="1136" mass="127672">MDRSPEKPVLFLYESFPNPSKLLLTSLATLTTVYTRAPDDKVLEHMGKNIDDYFKKHLGLSPDDAERLHKDYSQQYGQAIEGLVRHHQIDALEYNAKVDDAVPLDDLIKPNAQLRRFLEDIDTSKRQHGLGNFAPPNTPKKVWIQGNNFDDVKLSGVAAGHRRDPAESSFVPVDPNARYDGRQTDDDGFPMEDAEIFILNSFVADPPPDWCWGFLFHDACWSLLNFEQQVDLGDLFRLCVSTPIGPDMLPNFGHDYGDIASISYEGAIEVLVSDLKSPNYTSDMLRANPFEIPALRKSINFATRMQQDAFQSILDRSTLSADKDVFNYFPPEILEKIVMVLSSPDVHSLRLASRVFATLGLSERFWASRFTEGHEFNYLPEVFATPPTSWRALYLSLHIWASENSGMASRSRVWPSVKDLHETLRQMKDVDCLGNAINTVSEPEAPKPMPERESLITAERYIFEPGSHFMGGSRALRARFAEFPQHLKIMLMSVSFVDTPAGLFISGLMFVGADGVFESLGYTHKSQMEHLTLPEDQHVKGFEVALDYCGFRAIAAITQDGTTSSWAGDPADYPRRRLYDVEGISLIVAQFDALKLVSLSRDRITKKLQEPRDRLLWYPEIPPPEIFFDGLRPLDEKVSSDIPIMTVFFGENDGRYIRQMNSIDTHIYDWCHVDRISFEFMDDSIQRCLGDIEYETEQSNAPLRFPDHGSTMGHMDIDGGNGEEIESLEVQFDQGIIIGLKFNTNTNRTELVSNGDDPFDIPWTKVTPRGKKIIGMFSQGAENGWGEMESPKRVLVTGGSGFLGGHVVRQLLNDAETTVAIVSRHPKMPADVADESRVSLHTADLTIPSQIEQVFETFNPHAVIHTASPSYIDTPANLTKANIDGTRALLKAASACADARAFVFTSSDSAVIPTQEPLSEENSVLYDETNAPNAYAMSKAAAERLVVSSNSEQLWTVAIRIPATYGEYDMNFVRQLVQSIRRKEHKMQVGNDTKVFEFLYVKKAAEAHILAMRALLDSEKRDVAGGQAFFISDGRPQKFFDFSRKCYAAAGHPVALEEVTKIPFFMMQTMASTAEWVYWIMTLGYIKPAMRRSAIDHLDSGCCWSLDKAKRILGYEPVADQDEAIREAMEWGMKAL</sequence>
<protein>
    <submittedName>
        <fullName evidence="4">C-3 sterol dehydrogenase (C-4 decarboxylase)</fullName>
    </submittedName>
</protein>
<dbReference type="GO" id="GO:0016616">
    <property type="term" value="F:oxidoreductase activity, acting on the CH-OH group of donors, NAD or NADP as acceptor"/>
    <property type="evidence" value="ECO:0007669"/>
    <property type="project" value="InterPro"/>
</dbReference>
<evidence type="ECO:0000313" key="5">
    <source>
        <dbReference type="Proteomes" id="UP000544095"/>
    </source>
</evidence>
<dbReference type="InterPro" id="IPR056021">
    <property type="entry name" value="DUF7600"/>
</dbReference>
<dbReference type="Gene3D" id="1.10.150.450">
    <property type="match status" value="1"/>
</dbReference>
<keyword evidence="5" id="KW-1185">Reference proteome</keyword>
<dbReference type="Gene3D" id="3.40.50.720">
    <property type="entry name" value="NAD(P)-binding Rossmann-like Domain"/>
    <property type="match status" value="1"/>
</dbReference>
<dbReference type="Pfam" id="PF24539">
    <property type="entry name" value="DUF7600"/>
    <property type="match status" value="1"/>
</dbReference>
<dbReference type="InterPro" id="IPR050177">
    <property type="entry name" value="Lipid_A_modif_metabolic_enz"/>
</dbReference>
<dbReference type="InterPro" id="IPR002225">
    <property type="entry name" value="3Beta_OHSteriod_DH/Estase"/>
</dbReference>
<dbReference type="SUPFAM" id="SSF81383">
    <property type="entry name" value="F-box domain"/>
    <property type="match status" value="1"/>
</dbReference>
<dbReference type="GO" id="GO:0006694">
    <property type="term" value="P:steroid biosynthetic process"/>
    <property type="evidence" value="ECO:0007669"/>
    <property type="project" value="InterPro"/>
</dbReference>
<accession>A0A8H5PKU2</accession>
<dbReference type="AlphaFoldDB" id="A0A8H5PKU2"/>
<dbReference type="Pfam" id="PF01073">
    <property type="entry name" value="3Beta_HSD"/>
    <property type="match status" value="1"/>
</dbReference>